<keyword evidence="3 9" id="KW-0812">Transmembrane</keyword>
<evidence type="ECO:0000256" key="8">
    <source>
        <dbReference type="ARBA" id="ARBA00023180"/>
    </source>
</evidence>
<dbReference type="Pfam" id="PF04089">
    <property type="entry name" value="BRICHOS"/>
    <property type="match status" value="1"/>
</dbReference>
<dbReference type="GO" id="GO:0005886">
    <property type="term" value="C:plasma membrane"/>
    <property type="evidence" value="ECO:0007669"/>
    <property type="project" value="UniProtKB-UniRule"/>
</dbReference>
<evidence type="ECO:0000256" key="6">
    <source>
        <dbReference type="ARBA" id="ARBA00023136"/>
    </source>
</evidence>
<keyword evidence="8" id="KW-0325">Glycoprotein</keyword>
<organism evidence="11 12">
    <name type="scientific">Leptosia nina</name>
    <dbReference type="NCBI Taxonomy" id="320188"/>
    <lineage>
        <taxon>Eukaryota</taxon>
        <taxon>Metazoa</taxon>
        <taxon>Ecdysozoa</taxon>
        <taxon>Arthropoda</taxon>
        <taxon>Hexapoda</taxon>
        <taxon>Insecta</taxon>
        <taxon>Pterygota</taxon>
        <taxon>Neoptera</taxon>
        <taxon>Endopterygota</taxon>
        <taxon>Lepidoptera</taxon>
        <taxon>Glossata</taxon>
        <taxon>Ditrysia</taxon>
        <taxon>Papilionoidea</taxon>
        <taxon>Pieridae</taxon>
        <taxon>Pierinae</taxon>
        <taxon>Leptosia</taxon>
    </lineage>
</organism>
<dbReference type="EMBL" id="CAVLEF010000005">
    <property type="protein sequence ID" value="CAK1544270.1"/>
    <property type="molecule type" value="Genomic_DNA"/>
</dbReference>
<evidence type="ECO:0000256" key="4">
    <source>
        <dbReference type="ARBA" id="ARBA00022968"/>
    </source>
</evidence>
<evidence type="ECO:0000313" key="12">
    <source>
        <dbReference type="Proteomes" id="UP001497472"/>
    </source>
</evidence>
<evidence type="ECO:0000256" key="3">
    <source>
        <dbReference type="ARBA" id="ARBA00022692"/>
    </source>
</evidence>
<feature type="domain" description="BRICHOS" evidence="10">
    <location>
        <begin position="150"/>
        <end position="239"/>
    </location>
</feature>
<comment type="caution">
    <text evidence="11">The sequence shown here is derived from an EMBL/GenBank/DDBJ whole genome shotgun (WGS) entry which is preliminary data.</text>
</comment>
<proteinExistence type="inferred from homology"/>
<evidence type="ECO:0000256" key="5">
    <source>
        <dbReference type="ARBA" id="ARBA00022989"/>
    </source>
</evidence>
<dbReference type="InterPro" id="IPR040145">
    <property type="entry name" value="ITM2"/>
</dbReference>
<evidence type="ECO:0000256" key="7">
    <source>
        <dbReference type="ARBA" id="ARBA00023157"/>
    </source>
</evidence>
<dbReference type="Proteomes" id="UP001497472">
    <property type="component" value="Unassembled WGS sequence"/>
</dbReference>
<keyword evidence="12" id="KW-1185">Reference proteome</keyword>
<accession>A0AAV1J5D3</accession>
<dbReference type="GO" id="GO:0042985">
    <property type="term" value="P:negative regulation of amyloid precursor protein biosynthetic process"/>
    <property type="evidence" value="ECO:0007669"/>
    <property type="project" value="TreeGrafter"/>
</dbReference>
<feature type="transmembrane region" description="Helical" evidence="9">
    <location>
        <begin position="50"/>
        <end position="72"/>
    </location>
</feature>
<reference evidence="11 12" key="1">
    <citation type="submission" date="2023-11" db="EMBL/GenBank/DDBJ databases">
        <authorList>
            <person name="Okamura Y."/>
        </authorList>
    </citation>
    <scope>NUCLEOTIDE SEQUENCE [LARGE SCALE GENOMIC DNA]</scope>
</reference>
<protein>
    <recommendedName>
        <fullName evidence="9">Integral membrane protein 2</fullName>
    </recommendedName>
</protein>
<gene>
    <name evidence="11" type="ORF">LNINA_LOCUS4031</name>
</gene>
<evidence type="ECO:0000256" key="2">
    <source>
        <dbReference type="ARBA" id="ARBA00006794"/>
    </source>
</evidence>
<evidence type="ECO:0000259" key="10">
    <source>
        <dbReference type="SMART" id="SM01039"/>
    </source>
</evidence>
<keyword evidence="9" id="KW-1003">Cell membrane</keyword>
<dbReference type="GO" id="GO:0001540">
    <property type="term" value="F:amyloid-beta binding"/>
    <property type="evidence" value="ECO:0007669"/>
    <property type="project" value="TreeGrafter"/>
</dbReference>
<dbReference type="InterPro" id="IPR007084">
    <property type="entry name" value="BRICHOS_dom"/>
</dbReference>
<sequence>MTVFTKPIDILEKPIILNTPYVQDGSRSESRVDIPGEEYLPNSTQSVKGLMYLLVSVVMLLALGVTSIVVMLRQYKSGFNNYQTICQIAVPRDFSEKFSEGHYRHLPITWLPNPMLQVVSTVDEPESDDIMNMLNEELDIGDTVEKIVVVDNGRQVNFIHDFSDNVTGIVDDERCFVMDLEPDLVMPPELFMAGLTSGDQFDISKVRTHLRAALPAIFDLAKTAQKMAETCFARPTYRLYRDEDDIEKRSTDTKVHDYIQFSGKHVQEIKIDNIAEILKYEETLNKKKN</sequence>
<evidence type="ECO:0000256" key="9">
    <source>
        <dbReference type="RuleBase" id="RU367061"/>
    </source>
</evidence>
<comment type="similarity">
    <text evidence="2 9">Belongs to the ITM2 family.</text>
</comment>
<keyword evidence="7" id="KW-1015">Disulfide bond</keyword>
<dbReference type="GO" id="GO:0070062">
    <property type="term" value="C:extracellular exosome"/>
    <property type="evidence" value="ECO:0007669"/>
    <property type="project" value="TreeGrafter"/>
</dbReference>
<dbReference type="SMART" id="SM01039">
    <property type="entry name" value="BRICHOS"/>
    <property type="match status" value="1"/>
</dbReference>
<keyword evidence="5 9" id="KW-1133">Transmembrane helix</keyword>
<keyword evidence="6 9" id="KW-0472">Membrane</keyword>
<dbReference type="PANTHER" id="PTHR10962:SF1">
    <property type="entry name" value="INTEGRAL MEMBRANE PROTEIN 2"/>
    <property type="match status" value="1"/>
</dbReference>
<name>A0AAV1J5D3_9NEOP</name>
<evidence type="ECO:0000256" key="1">
    <source>
        <dbReference type="ARBA" id="ARBA00004606"/>
    </source>
</evidence>
<dbReference type="GO" id="GO:0005794">
    <property type="term" value="C:Golgi apparatus"/>
    <property type="evidence" value="ECO:0007669"/>
    <property type="project" value="TreeGrafter"/>
</dbReference>
<dbReference type="PANTHER" id="PTHR10962">
    <property type="entry name" value="INTEGRAL TRANSMEMBRANE PROTEIN 2"/>
    <property type="match status" value="1"/>
</dbReference>
<keyword evidence="4 9" id="KW-0735">Signal-anchor</keyword>
<dbReference type="AlphaFoldDB" id="A0AAV1J5D3"/>
<evidence type="ECO:0000313" key="11">
    <source>
        <dbReference type="EMBL" id="CAK1544270.1"/>
    </source>
</evidence>
<comment type="subcellular location">
    <subcellularLocation>
        <location evidence="1 9">Membrane</location>
        <topology evidence="1 9">Single-pass type II membrane protein</topology>
    </subcellularLocation>
</comment>